<keyword evidence="1" id="KW-0472">Membrane</keyword>
<comment type="caution">
    <text evidence="2">The sequence shown here is derived from an EMBL/GenBank/DDBJ whole genome shotgun (WGS) entry which is preliminary data.</text>
</comment>
<dbReference type="Proteomes" id="UP000075787">
    <property type="component" value="Unassembled WGS sequence"/>
</dbReference>
<gene>
    <name evidence="2" type="ORF">AUP44_12290</name>
</gene>
<dbReference type="InterPro" id="IPR021354">
    <property type="entry name" value="DUF2975"/>
</dbReference>
<dbReference type="GeneID" id="97242068"/>
<accession>A0A162K671</accession>
<sequence length="190" mass="19562">MRLPASNQTPDDDGKGREDGALCRRSRRLAHLCAVFAVALPVGVVVSCAAGQAPDLPGLSKTIDLAALVWWQVGIVLAGMLAPVLPVSLALLVARRCFLAVGRGAIFTLETVAALRRIAGLVTLGGIAGLIAPTVVVLGATVLAAPGQRQLAISISSGPLLTLVLGAVVYLIADIMHRAARMAEDHAQIV</sequence>
<organism evidence="2 3">
    <name type="scientific">Tistrella mobilis</name>
    <dbReference type="NCBI Taxonomy" id="171437"/>
    <lineage>
        <taxon>Bacteria</taxon>
        <taxon>Pseudomonadati</taxon>
        <taxon>Pseudomonadota</taxon>
        <taxon>Alphaproteobacteria</taxon>
        <taxon>Geminicoccales</taxon>
        <taxon>Geminicoccaceae</taxon>
        <taxon>Tistrella</taxon>
    </lineage>
</organism>
<evidence type="ECO:0000313" key="3">
    <source>
        <dbReference type="Proteomes" id="UP000075787"/>
    </source>
</evidence>
<evidence type="ECO:0008006" key="4">
    <source>
        <dbReference type="Google" id="ProtNLM"/>
    </source>
</evidence>
<dbReference type="RefSeq" id="WP_062767788.1">
    <property type="nucleotide sequence ID" value="NZ_CP121045.1"/>
</dbReference>
<reference evidence="2 3" key="1">
    <citation type="submission" date="2015-12" db="EMBL/GenBank/DDBJ databases">
        <title>Genome sequence of Tistrella mobilis MCCC 1A02139.</title>
        <authorList>
            <person name="Lu L."/>
            <person name="Lai Q."/>
            <person name="Shao Z."/>
            <person name="Qian P."/>
        </authorList>
    </citation>
    <scope>NUCLEOTIDE SEQUENCE [LARGE SCALE GENOMIC DNA]</scope>
    <source>
        <strain evidence="2 3">MCCC 1A02139</strain>
    </source>
</reference>
<keyword evidence="1" id="KW-1133">Transmembrane helix</keyword>
<keyword evidence="1" id="KW-0812">Transmembrane</keyword>
<feature type="transmembrane region" description="Helical" evidence="1">
    <location>
        <begin position="73"/>
        <end position="94"/>
    </location>
</feature>
<evidence type="ECO:0000256" key="1">
    <source>
        <dbReference type="SAM" id="Phobius"/>
    </source>
</evidence>
<evidence type="ECO:0000313" key="2">
    <source>
        <dbReference type="EMBL" id="KYO50550.1"/>
    </source>
</evidence>
<dbReference type="AlphaFoldDB" id="A0A162K671"/>
<dbReference type="EMBL" id="LPZR01000196">
    <property type="protein sequence ID" value="KYO50550.1"/>
    <property type="molecule type" value="Genomic_DNA"/>
</dbReference>
<dbReference type="Pfam" id="PF11188">
    <property type="entry name" value="DUF2975"/>
    <property type="match status" value="1"/>
</dbReference>
<name>A0A162K671_9PROT</name>
<proteinExistence type="predicted"/>
<feature type="transmembrane region" description="Helical" evidence="1">
    <location>
        <begin position="118"/>
        <end position="145"/>
    </location>
</feature>
<protein>
    <recommendedName>
        <fullName evidence="4">DUF2975 domain-containing protein</fullName>
    </recommendedName>
</protein>
<feature type="transmembrane region" description="Helical" evidence="1">
    <location>
        <begin position="151"/>
        <end position="173"/>
    </location>
</feature>
<feature type="transmembrane region" description="Helical" evidence="1">
    <location>
        <begin position="29"/>
        <end position="53"/>
    </location>
</feature>